<dbReference type="AlphaFoldDB" id="A0A4W5QWT1"/>
<dbReference type="SUPFAM" id="SSF57716">
    <property type="entry name" value="Glucocorticoid receptor-like (DNA-binding domain)"/>
    <property type="match status" value="1"/>
</dbReference>
<evidence type="ECO:0000313" key="6">
    <source>
        <dbReference type="Ensembl" id="ENSHHUP00000076704.1"/>
    </source>
</evidence>
<proteinExistence type="predicted"/>
<keyword evidence="3" id="KW-0440">LIM domain</keyword>
<dbReference type="Gene3D" id="2.10.110.10">
    <property type="entry name" value="Cysteine Rich Protein"/>
    <property type="match status" value="1"/>
</dbReference>
<sequence>MEALIADRKKFHKSCFCCEHCQNKLSLGNYVSLHGHLCCLPKYKQQKFKGNYDNGYGQTLTTEKDVNEDAPGVQPSKNDLGNTSL</sequence>
<feature type="region of interest" description="Disordered" evidence="4">
    <location>
        <begin position="59"/>
        <end position="85"/>
    </location>
</feature>
<dbReference type="PANTHER" id="PTHR24206">
    <property type="entry name" value="OS06G0237300 PROTEIN"/>
    <property type="match status" value="1"/>
</dbReference>
<evidence type="ECO:0000256" key="2">
    <source>
        <dbReference type="ARBA" id="ARBA00022833"/>
    </source>
</evidence>
<dbReference type="STRING" id="62062.ENSHHUP00000076704"/>
<evidence type="ECO:0000313" key="7">
    <source>
        <dbReference type="Proteomes" id="UP000314982"/>
    </source>
</evidence>
<organism evidence="6 7">
    <name type="scientific">Hucho hucho</name>
    <name type="common">huchen</name>
    <dbReference type="NCBI Taxonomy" id="62062"/>
    <lineage>
        <taxon>Eukaryota</taxon>
        <taxon>Metazoa</taxon>
        <taxon>Chordata</taxon>
        <taxon>Craniata</taxon>
        <taxon>Vertebrata</taxon>
        <taxon>Euteleostomi</taxon>
        <taxon>Actinopterygii</taxon>
        <taxon>Neopterygii</taxon>
        <taxon>Teleostei</taxon>
        <taxon>Protacanthopterygii</taxon>
        <taxon>Salmoniformes</taxon>
        <taxon>Salmonidae</taxon>
        <taxon>Salmoninae</taxon>
        <taxon>Hucho</taxon>
    </lineage>
</organism>
<dbReference type="GeneTree" id="ENSGT01030000236984"/>
<dbReference type="GO" id="GO:0046872">
    <property type="term" value="F:metal ion binding"/>
    <property type="evidence" value="ECO:0007669"/>
    <property type="project" value="UniProtKB-KW"/>
</dbReference>
<evidence type="ECO:0000259" key="5">
    <source>
        <dbReference type="Pfam" id="PF00412"/>
    </source>
</evidence>
<evidence type="ECO:0000256" key="3">
    <source>
        <dbReference type="ARBA" id="ARBA00023038"/>
    </source>
</evidence>
<dbReference type="Proteomes" id="UP000314982">
    <property type="component" value="Unassembled WGS sequence"/>
</dbReference>
<keyword evidence="7" id="KW-1185">Reference proteome</keyword>
<reference evidence="6" key="3">
    <citation type="submission" date="2025-09" db="UniProtKB">
        <authorList>
            <consortium name="Ensembl"/>
        </authorList>
    </citation>
    <scope>IDENTIFICATION</scope>
</reference>
<dbReference type="Ensembl" id="ENSHHUT00000079202.1">
    <property type="protein sequence ID" value="ENSHHUP00000076704.1"/>
    <property type="gene ID" value="ENSHHUG00000044868.1"/>
</dbReference>
<feature type="compositionally biased region" description="Polar residues" evidence="4">
    <location>
        <begin position="75"/>
        <end position="85"/>
    </location>
</feature>
<dbReference type="Pfam" id="PF00412">
    <property type="entry name" value="LIM"/>
    <property type="match status" value="1"/>
</dbReference>
<dbReference type="InterPro" id="IPR001781">
    <property type="entry name" value="Znf_LIM"/>
</dbReference>
<keyword evidence="1" id="KW-0479">Metal-binding</keyword>
<reference evidence="7" key="1">
    <citation type="submission" date="2018-06" db="EMBL/GenBank/DDBJ databases">
        <title>Genome assembly of Danube salmon.</title>
        <authorList>
            <person name="Macqueen D.J."/>
            <person name="Gundappa M.K."/>
        </authorList>
    </citation>
    <scope>NUCLEOTIDE SEQUENCE [LARGE SCALE GENOMIC DNA]</scope>
</reference>
<evidence type="ECO:0000256" key="1">
    <source>
        <dbReference type="ARBA" id="ARBA00022723"/>
    </source>
</evidence>
<protein>
    <recommendedName>
        <fullName evidence="5">LIM zinc-binding domain-containing protein</fullName>
    </recommendedName>
</protein>
<reference evidence="6" key="2">
    <citation type="submission" date="2025-08" db="UniProtKB">
        <authorList>
            <consortium name="Ensembl"/>
        </authorList>
    </citation>
    <scope>IDENTIFICATION</scope>
</reference>
<name>A0A4W5QWT1_9TELE</name>
<keyword evidence="2" id="KW-0862">Zinc</keyword>
<accession>A0A4W5QWT1</accession>
<feature type="domain" description="LIM zinc-binding" evidence="5">
    <location>
        <begin position="6"/>
        <end position="46"/>
    </location>
</feature>
<evidence type="ECO:0000256" key="4">
    <source>
        <dbReference type="SAM" id="MobiDB-lite"/>
    </source>
</evidence>